<comment type="caution">
    <text evidence="3">The sequence shown here is derived from an EMBL/GenBank/DDBJ whole genome shotgun (WGS) entry which is preliminary data.</text>
</comment>
<feature type="transmembrane region" description="Helical" evidence="1">
    <location>
        <begin position="15"/>
        <end position="36"/>
    </location>
</feature>
<accession>A0A519BFW4</accession>
<evidence type="ECO:0000313" key="3">
    <source>
        <dbReference type="EMBL" id="RZD16149.1"/>
    </source>
</evidence>
<protein>
    <submittedName>
        <fullName evidence="3">Tetratricopeptide repeat protein</fullName>
    </submittedName>
</protein>
<dbReference type="EMBL" id="SGBC01000003">
    <property type="protein sequence ID" value="RZD16149.1"/>
    <property type="molecule type" value="Genomic_DNA"/>
</dbReference>
<gene>
    <name evidence="3" type="ORF">EVJ46_08155</name>
</gene>
<dbReference type="AlphaFoldDB" id="A0A519BFW4"/>
<keyword evidence="1" id="KW-0472">Membrane</keyword>
<evidence type="ECO:0000259" key="2">
    <source>
        <dbReference type="Pfam" id="PF09976"/>
    </source>
</evidence>
<dbReference type="Proteomes" id="UP000316562">
    <property type="component" value="Unassembled WGS sequence"/>
</dbReference>
<reference evidence="3 4" key="1">
    <citation type="journal article" date="2019" name="ISME J.">
        <title>Insights into ecological role of a new deltaproteobacterial order Candidatus Acidulodesulfobacterales by metagenomics and metatranscriptomics.</title>
        <authorList>
            <person name="Tan S."/>
            <person name="Liu J."/>
            <person name="Fang Y."/>
            <person name="Hedlund B.P."/>
            <person name="Lian Z.H."/>
            <person name="Huang L.Y."/>
            <person name="Li J.T."/>
            <person name="Huang L.N."/>
            <person name="Li W.J."/>
            <person name="Jiang H.C."/>
            <person name="Dong H.L."/>
            <person name="Shu W.S."/>
        </authorList>
    </citation>
    <scope>NUCLEOTIDE SEQUENCE [LARGE SCALE GENOMIC DNA]</scope>
    <source>
        <strain evidence="3">AP2</strain>
    </source>
</reference>
<sequence>MAIDVEEFFKKNKKLIIFCCIGIIIIAGGIIGYKYYNGYREGKAYALLGKGVRLYLSVGDSKTGNLKNVKKSIIVLRRLKTKYSGTKAEIIANFYLGSDYLLLRNYKKAITYFKKYTIHEPVPHKNNISYLAYSNIVTAELNQKNNLKAINYLKKMAKINDVKLKEYAMLEEASIYTMIGKPEQAVAVYKKMLENDAMTKSRGHIENLIQLNSKR</sequence>
<evidence type="ECO:0000313" key="4">
    <source>
        <dbReference type="Proteomes" id="UP000316562"/>
    </source>
</evidence>
<keyword evidence="1" id="KW-0812">Transmembrane</keyword>
<feature type="domain" description="Ancillary SecYEG translocon subunit/Cell division coordinator CpoB TPR" evidence="2">
    <location>
        <begin position="7"/>
        <end position="206"/>
    </location>
</feature>
<dbReference type="InterPro" id="IPR011990">
    <property type="entry name" value="TPR-like_helical_dom_sf"/>
</dbReference>
<name>A0A519BFW4_ACIG2</name>
<organism evidence="3 4">
    <name type="scientific">Acididesulfobacter guangdongensis</name>
    <dbReference type="NCBI Taxonomy" id="2597225"/>
    <lineage>
        <taxon>Bacteria</taxon>
        <taxon>Deltaproteobacteria</taxon>
        <taxon>Candidatus Acidulodesulfobacterales</taxon>
        <taxon>Candidatus Acididesulfobacter</taxon>
    </lineage>
</organism>
<dbReference type="InterPro" id="IPR018704">
    <property type="entry name" value="SecYEG/CpoB_TPR"/>
</dbReference>
<evidence type="ECO:0000256" key="1">
    <source>
        <dbReference type="SAM" id="Phobius"/>
    </source>
</evidence>
<dbReference type="SUPFAM" id="SSF81901">
    <property type="entry name" value="HCP-like"/>
    <property type="match status" value="1"/>
</dbReference>
<dbReference type="Gene3D" id="1.25.40.10">
    <property type="entry name" value="Tetratricopeptide repeat domain"/>
    <property type="match status" value="1"/>
</dbReference>
<dbReference type="Pfam" id="PF09976">
    <property type="entry name" value="TPR_21"/>
    <property type="match status" value="1"/>
</dbReference>
<proteinExistence type="predicted"/>
<keyword evidence="1" id="KW-1133">Transmembrane helix</keyword>